<feature type="domain" description="Hydantoinase/oxoprolinase N-terminal" evidence="3">
    <location>
        <begin position="3"/>
        <end position="181"/>
    </location>
</feature>
<dbReference type="Pfam" id="PF20906">
    <property type="entry name" value="S-Me-THD_C"/>
    <property type="match status" value="1"/>
</dbReference>
<dbReference type="GeneID" id="30007148"/>
<keyword evidence="7" id="KW-1185">Reference proteome</keyword>
<reference evidence="6 7" key="1">
    <citation type="submission" date="2016-04" db="EMBL/GenBank/DDBJ databases">
        <title>Draft genome of Fonsecaea erecta CBS 125763.</title>
        <authorList>
            <person name="Weiss V.A."/>
            <person name="Vicente V.A."/>
            <person name="Raittz R.T."/>
            <person name="Moreno L.F."/>
            <person name="De Souza E.M."/>
            <person name="Pedrosa F.O."/>
            <person name="Steffens M.B."/>
            <person name="Faoro H."/>
            <person name="Tadra-Sfeir M.Z."/>
            <person name="Najafzadeh M.J."/>
            <person name="Felipe M.S."/>
            <person name="Teixeira M."/>
            <person name="Sun J."/>
            <person name="Xi L."/>
            <person name="Gomes R."/>
            <person name="De Azevedo C.M."/>
            <person name="Salgado C.G."/>
            <person name="Da Silva M.B."/>
            <person name="Nascimento M.F."/>
            <person name="Queiroz-Telles F."/>
            <person name="Attili D.S."/>
            <person name="Gorbushina A."/>
        </authorList>
    </citation>
    <scope>NUCLEOTIDE SEQUENCE [LARGE SCALE GENOMIC DNA]</scope>
    <source>
        <strain evidence="6 7">CBS 125763</strain>
    </source>
</reference>
<proteinExistence type="predicted"/>
<protein>
    <recommendedName>
        <fullName evidence="8">Hydantoinase/oxoprolinase</fullName>
    </recommendedName>
</protein>
<dbReference type="SUPFAM" id="SSF160991">
    <property type="entry name" value="CV3147-like"/>
    <property type="match status" value="1"/>
</dbReference>
<evidence type="ECO:0000259" key="3">
    <source>
        <dbReference type="Pfam" id="PF05378"/>
    </source>
</evidence>
<dbReference type="InterPro" id="IPR027479">
    <property type="entry name" value="S-Me-THD_N_sf"/>
</dbReference>
<feature type="region of interest" description="Disordered" evidence="1">
    <location>
        <begin position="875"/>
        <end position="903"/>
    </location>
</feature>
<comment type="caution">
    <text evidence="6">The sequence shown here is derived from an EMBL/GenBank/DDBJ whole genome shotgun (WGS) entry which is preliminary data.</text>
</comment>
<feature type="domain" description="Hydantoinase A/oxoprolinase" evidence="2">
    <location>
        <begin position="203"/>
        <end position="382"/>
    </location>
</feature>
<evidence type="ECO:0008006" key="8">
    <source>
        <dbReference type="Google" id="ProtNLM"/>
    </source>
</evidence>
<dbReference type="Gene3D" id="3.30.420.40">
    <property type="match status" value="1"/>
</dbReference>
<evidence type="ECO:0000259" key="4">
    <source>
        <dbReference type="Pfam" id="PF06032"/>
    </source>
</evidence>
<dbReference type="InterPro" id="IPR024071">
    <property type="entry name" value="S-Me-THD_C_sf"/>
</dbReference>
<dbReference type="InterPro" id="IPR043129">
    <property type="entry name" value="ATPase_NBD"/>
</dbReference>
<dbReference type="Gene3D" id="3.40.1610.10">
    <property type="entry name" value="CV3147-like domain"/>
    <property type="match status" value="1"/>
</dbReference>
<dbReference type="Proteomes" id="UP000078343">
    <property type="component" value="Unassembled WGS sequence"/>
</dbReference>
<sequence length="1044" mass="110734">MYRIGVDVGGTNTDAAILDINALDTDSRGVLATCKTSTTSHVTLGIQDAVREVLARSNIDRSKVLNVAIGTTHFVNAVVENDARRLDRVAVIRLCGPYTRKIPPFADFPYALKSIIEGPAFYLDGGLEIDGREISPLNPDQIKATAAAIVEVGIQYVAVVGVFSALDHNGIHEERCRALLQQFEPSLSVVCSGQIGGTGLLTRENATILNAAILGFARRTIRGFRLAMHKLDLSCPLYLTQNDGTLTDAAVAAELPIKTFASGPTNSLMGAAFLQGLDHGDQRLADKQVVVVDIGGTTTDICSLLPSGFPRQAPNFVEVGGVRTAFSMPEVLSIGLGGGSRVRQLAADGGKVTVGPDSVAHRLTTDAMVFGGNIMTATDIVVASRAASVGDYEKVKTIPEQLIAKGKADIKRQLERAIDKMKVSSAPVSVLLVGGGSIILTEDLDGVEECLRPPHHDSANAVGAAIAKVAGEVDVIEILAGRDENVEIEAVKKKAIAAALSNGADERDVKIVEIKKIPLQYVTNKATRFVMKAVGSLRARDDGPLQNGVSNGKLGHDEQELDADTITPEEASKAEATDVQKGSLAKPTLGVDIAQYRPDVRDGVWYISPVDVQLIASGAGVLGTGGGGSSYLMALYTLDILRKAGPGAIRVVSLESLKDDATCVFGAGYGAPSVSDERVSAGTDVFAAIDAVNSIMGIKDFDGIVADEIGGGNGLVTFPTSARYGRPVVDCDLMGRAYPTLEHGTPYIYGQPVLPFATADCKGNAAVVLSAESNKRVESLIRQTCIEMGNSSAAAGRPLSGKVIKEYAVPNTVSQSWYLGRAVHLARESKVDFIEAISSITPVKELYVGKIVDVTRDVSRGYTVGRCVIAPLSADEQDDDHHHHHDSSSNSSTTATNTRATRETRHLVIPFQNEYLSAGYIARYPPPTSSSSSSSHSEQKLDDDDEEEEEIICTVPDLISILGSDGEALGSPELRYGLQVRVIGMPASPLWTGSAEGLRVGGPEFFGLKCRWEEVRERGRTNGTGGVGEYQTPRSVIDEFNVSC</sequence>
<organism evidence="6 7">
    <name type="scientific">Fonsecaea erecta</name>
    <dbReference type="NCBI Taxonomy" id="1367422"/>
    <lineage>
        <taxon>Eukaryota</taxon>
        <taxon>Fungi</taxon>
        <taxon>Dikarya</taxon>
        <taxon>Ascomycota</taxon>
        <taxon>Pezizomycotina</taxon>
        <taxon>Eurotiomycetes</taxon>
        <taxon>Chaetothyriomycetidae</taxon>
        <taxon>Chaetothyriales</taxon>
        <taxon>Herpotrichiellaceae</taxon>
        <taxon>Fonsecaea</taxon>
    </lineage>
</organism>
<dbReference type="Pfam" id="PF05378">
    <property type="entry name" value="Hydant_A_N"/>
    <property type="match status" value="1"/>
</dbReference>
<name>A0A178ZWA6_9EURO</name>
<dbReference type="RefSeq" id="XP_018697118.1">
    <property type="nucleotide sequence ID" value="XM_018834494.1"/>
</dbReference>
<accession>A0A178ZWA6</accession>
<dbReference type="InterPro" id="IPR048350">
    <property type="entry name" value="S-Me-THD-like_C"/>
</dbReference>
<evidence type="ECO:0000259" key="5">
    <source>
        <dbReference type="Pfam" id="PF20906"/>
    </source>
</evidence>
<dbReference type="InterPro" id="IPR010318">
    <property type="entry name" value="S-Me-THD_N"/>
</dbReference>
<dbReference type="InterPro" id="IPR045079">
    <property type="entry name" value="Oxoprolinase-like"/>
</dbReference>
<feature type="domain" description="S-Me-THD-like C-terminal" evidence="5">
    <location>
        <begin position="773"/>
        <end position="1014"/>
    </location>
</feature>
<dbReference type="SUPFAM" id="SSF53067">
    <property type="entry name" value="Actin-like ATPase domain"/>
    <property type="match status" value="2"/>
</dbReference>
<dbReference type="OrthoDB" id="5404895at2759"/>
<dbReference type="EMBL" id="LVYI01000002">
    <property type="protein sequence ID" value="OAP63751.1"/>
    <property type="molecule type" value="Genomic_DNA"/>
</dbReference>
<feature type="compositionally biased region" description="Low complexity" evidence="1">
    <location>
        <begin position="888"/>
        <end position="899"/>
    </location>
</feature>
<feature type="region of interest" description="Disordered" evidence="1">
    <location>
        <begin position="922"/>
        <end position="949"/>
    </location>
</feature>
<dbReference type="InterPro" id="IPR002821">
    <property type="entry name" value="Hydantoinase_A"/>
</dbReference>
<dbReference type="PANTHER" id="PTHR11365">
    <property type="entry name" value="5-OXOPROLINASE RELATED"/>
    <property type="match status" value="1"/>
</dbReference>
<dbReference type="Gene3D" id="2.40.390.10">
    <property type="entry name" value="CV3147-like"/>
    <property type="match status" value="1"/>
</dbReference>
<gene>
    <name evidence="6" type="ORF">AYL99_02978</name>
</gene>
<evidence type="ECO:0000259" key="2">
    <source>
        <dbReference type="Pfam" id="PF01968"/>
    </source>
</evidence>
<feature type="domain" description="S-Me-THD N-terminal" evidence="4">
    <location>
        <begin position="611"/>
        <end position="768"/>
    </location>
</feature>
<dbReference type="AlphaFoldDB" id="A0A178ZWA6"/>
<dbReference type="FunFam" id="3.40.1610.10:FF:000001">
    <property type="entry name" value="Hydantoinase, putative"/>
    <property type="match status" value="1"/>
</dbReference>
<dbReference type="Pfam" id="PF06032">
    <property type="entry name" value="S-Me-THD_N"/>
    <property type="match status" value="1"/>
</dbReference>
<evidence type="ECO:0000256" key="1">
    <source>
        <dbReference type="SAM" id="MobiDB-lite"/>
    </source>
</evidence>
<dbReference type="Pfam" id="PF01968">
    <property type="entry name" value="Hydantoinase_A"/>
    <property type="match status" value="1"/>
</dbReference>
<dbReference type="InterPro" id="IPR008040">
    <property type="entry name" value="Hydant_A_N"/>
</dbReference>
<evidence type="ECO:0000313" key="6">
    <source>
        <dbReference type="EMBL" id="OAP63751.1"/>
    </source>
</evidence>
<dbReference type="GO" id="GO:0016787">
    <property type="term" value="F:hydrolase activity"/>
    <property type="evidence" value="ECO:0007669"/>
    <property type="project" value="InterPro"/>
</dbReference>
<dbReference type="PANTHER" id="PTHR11365:SF10">
    <property type="entry name" value="HYDANTOINASE_OXOPROLINASE"/>
    <property type="match status" value="1"/>
</dbReference>
<evidence type="ECO:0000313" key="7">
    <source>
        <dbReference type="Proteomes" id="UP000078343"/>
    </source>
</evidence>